<feature type="transmembrane region" description="Helical" evidence="4">
    <location>
        <begin position="468"/>
        <end position="491"/>
    </location>
</feature>
<dbReference type="PANTHER" id="PTHR47435:SF4">
    <property type="entry name" value="KELCH REPEAT PROTEIN (AFU_ORTHOLOGUE AFUA_5G12780)"/>
    <property type="match status" value="1"/>
</dbReference>
<protein>
    <recommendedName>
        <fullName evidence="8">Kelch repeat protein</fullName>
    </recommendedName>
</protein>
<dbReference type="GO" id="GO:0019760">
    <property type="term" value="P:glucosinolate metabolic process"/>
    <property type="evidence" value="ECO:0007669"/>
    <property type="project" value="UniProtKB-ARBA"/>
</dbReference>
<dbReference type="Pfam" id="PF24681">
    <property type="entry name" value="Kelch_KLHDC2_KLHL20_DRC7"/>
    <property type="match status" value="1"/>
</dbReference>
<name>A0A8K0QZB5_9PLEO</name>
<keyword evidence="7" id="KW-1185">Reference proteome</keyword>
<keyword evidence="4" id="KW-1133">Transmembrane helix</keyword>
<reference evidence="6" key="1">
    <citation type="journal article" date="2021" name="Nat. Commun.">
        <title>Genetic determinants of endophytism in the Arabidopsis root mycobiome.</title>
        <authorList>
            <person name="Mesny F."/>
            <person name="Miyauchi S."/>
            <person name="Thiergart T."/>
            <person name="Pickel B."/>
            <person name="Atanasova L."/>
            <person name="Karlsson M."/>
            <person name="Huettel B."/>
            <person name="Barry K.W."/>
            <person name="Haridas S."/>
            <person name="Chen C."/>
            <person name="Bauer D."/>
            <person name="Andreopoulos W."/>
            <person name="Pangilinan J."/>
            <person name="LaButti K."/>
            <person name="Riley R."/>
            <person name="Lipzen A."/>
            <person name="Clum A."/>
            <person name="Drula E."/>
            <person name="Henrissat B."/>
            <person name="Kohler A."/>
            <person name="Grigoriev I.V."/>
            <person name="Martin F.M."/>
            <person name="Hacquard S."/>
        </authorList>
    </citation>
    <scope>NUCLEOTIDE SEQUENCE</scope>
    <source>
        <strain evidence="6">MPI-SDFR-AT-0120</strain>
    </source>
</reference>
<dbReference type="Proteomes" id="UP000813461">
    <property type="component" value="Unassembled WGS sequence"/>
</dbReference>
<evidence type="ECO:0000313" key="7">
    <source>
        <dbReference type="Proteomes" id="UP000813461"/>
    </source>
</evidence>
<keyword evidence="4" id="KW-0812">Transmembrane</keyword>
<feature type="region of interest" description="Disordered" evidence="3">
    <location>
        <begin position="500"/>
        <end position="522"/>
    </location>
</feature>
<feature type="compositionally biased region" description="Basic and acidic residues" evidence="3">
    <location>
        <begin position="509"/>
        <end position="520"/>
    </location>
</feature>
<dbReference type="InterPro" id="IPR015915">
    <property type="entry name" value="Kelch-typ_b-propeller"/>
</dbReference>
<keyword evidence="2" id="KW-0408">Iron</keyword>
<evidence type="ECO:0008006" key="8">
    <source>
        <dbReference type="Google" id="ProtNLM"/>
    </source>
</evidence>
<comment type="caution">
    <text evidence="6">The sequence shown here is derived from an EMBL/GenBank/DDBJ whole genome shotgun (WGS) entry which is preliminary data.</text>
</comment>
<proteinExistence type="predicted"/>
<evidence type="ECO:0000256" key="5">
    <source>
        <dbReference type="SAM" id="SignalP"/>
    </source>
</evidence>
<sequence>MLVFVFYCLMGLGSAANSSDQIQYFCRRFEHRTTVVNNKLYIDGGKWNQNAALALQIPQMENLTNTDLLYSDLLVVDGPMPKMQYAPSTKAQVPSLSGGALWADEINSRFYAFGGYQVNGTPPAFQTWSYDTSRNTWESITTTGDLVTSVAHGMSAIAPDAGTAFYLGGYHDSSTNQGWMTSRRYTPNLIEFDLVNRRYTNHSGPNSDGRGEGLMVFVPASNVGLLIYFGGLVQSTNEATIANMAMDTIWIYDISLHKWYQQKATGDVPEPRSRFCGTVAWPDDKSSFNMYMLDPSLNPILTHFSYFYGGLAQNGTAFDDLYLLSLPSFTWLRLFSGEPRFGHHSMTCDIINGTQMIVMGGTFPSIDTCDAPEVKGQHNVDMGTIMMPGALWYGFNQNNPPYRVPDVLVNVIGGTVRGGANITGPKSNRTYDRYLFEKEYKVPQRYPTPVSAASATAGPTPKGLSRGVLVGIIVGSIAGGVLIGLGVFYFVHIVRRRARGQEPGNSDNSHVEVVADRDTSDDGVLSELQDNKVNEMENIRSSEMAGHPVAEMWAEPAELAGHVVAGREGGGNSAHVAR</sequence>
<keyword evidence="4" id="KW-0472">Membrane</keyword>
<dbReference type="PANTHER" id="PTHR47435">
    <property type="entry name" value="KELCH REPEAT PROTEIN (AFU_ORTHOLOGUE AFUA_5G12780)"/>
    <property type="match status" value="1"/>
</dbReference>
<dbReference type="SUPFAM" id="SSF117281">
    <property type="entry name" value="Kelch motif"/>
    <property type="match status" value="1"/>
</dbReference>
<dbReference type="OrthoDB" id="10251809at2759"/>
<dbReference type="AlphaFoldDB" id="A0A8K0QZB5"/>
<evidence type="ECO:0000256" key="3">
    <source>
        <dbReference type="SAM" id="MobiDB-lite"/>
    </source>
</evidence>
<accession>A0A8K0QZB5</accession>
<evidence type="ECO:0000256" key="4">
    <source>
        <dbReference type="SAM" id="Phobius"/>
    </source>
</evidence>
<feature type="chain" id="PRO_5035421207" description="Kelch repeat protein" evidence="5">
    <location>
        <begin position="16"/>
        <end position="578"/>
    </location>
</feature>
<evidence type="ECO:0000256" key="1">
    <source>
        <dbReference type="ARBA" id="ARBA00022737"/>
    </source>
</evidence>
<keyword evidence="1" id="KW-0677">Repeat</keyword>
<gene>
    <name evidence="6" type="ORF">FB567DRAFT_595300</name>
</gene>
<keyword evidence="5" id="KW-0732">Signal</keyword>
<evidence type="ECO:0000313" key="6">
    <source>
        <dbReference type="EMBL" id="KAH7080975.1"/>
    </source>
</evidence>
<evidence type="ECO:0000256" key="2">
    <source>
        <dbReference type="ARBA" id="ARBA00023004"/>
    </source>
</evidence>
<dbReference type="EMBL" id="JAGMVJ010000015">
    <property type="protein sequence ID" value="KAH7080975.1"/>
    <property type="molecule type" value="Genomic_DNA"/>
</dbReference>
<feature type="signal peptide" evidence="5">
    <location>
        <begin position="1"/>
        <end position="15"/>
    </location>
</feature>
<dbReference type="Gene3D" id="2.120.10.80">
    <property type="entry name" value="Kelch-type beta propeller"/>
    <property type="match status" value="2"/>
</dbReference>
<organism evidence="6 7">
    <name type="scientific">Paraphoma chrysanthemicola</name>
    <dbReference type="NCBI Taxonomy" id="798071"/>
    <lineage>
        <taxon>Eukaryota</taxon>
        <taxon>Fungi</taxon>
        <taxon>Dikarya</taxon>
        <taxon>Ascomycota</taxon>
        <taxon>Pezizomycotina</taxon>
        <taxon>Dothideomycetes</taxon>
        <taxon>Pleosporomycetidae</taxon>
        <taxon>Pleosporales</taxon>
        <taxon>Pleosporineae</taxon>
        <taxon>Phaeosphaeriaceae</taxon>
        <taxon>Paraphoma</taxon>
    </lineage>
</organism>